<accession>A0A495WFT6</accession>
<feature type="transmembrane region" description="Helical" evidence="1">
    <location>
        <begin position="21"/>
        <end position="39"/>
    </location>
</feature>
<keyword evidence="1" id="KW-1133">Transmembrane helix</keyword>
<reference evidence="3 4" key="1">
    <citation type="submission" date="2018-10" db="EMBL/GenBank/DDBJ databases">
        <title>Genomic Encyclopedia of Type Strains, Phase IV (KMG-IV): sequencing the most valuable type-strain genomes for metagenomic binning, comparative biology and taxonomic classification.</title>
        <authorList>
            <person name="Goeker M."/>
        </authorList>
    </citation>
    <scope>NUCLEOTIDE SEQUENCE [LARGE SCALE GENOMIC DNA]</scope>
    <source>
        <strain evidence="3 4">DSM 23841</strain>
    </source>
</reference>
<evidence type="ECO:0000313" key="3">
    <source>
        <dbReference type="EMBL" id="RKT60456.1"/>
    </source>
</evidence>
<dbReference type="Gene3D" id="1.25.40.10">
    <property type="entry name" value="Tetratricopeptide repeat domain"/>
    <property type="match status" value="1"/>
</dbReference>
<keyword evidence="1" id="KW-0472">Membrane</keyword>
<evidence type="ECO:0000256" key="1">
    <source>
        <dbReference type="SAM" id="Phobius"/>
    </source>
</evidence>
<evidence type="ECO:0000259" key="2">
    <source>
        <dbReference type="Pfam" id="PF24604"/>
    </source>
</evidence>
<dbReference type="Pfam" id="PF13429">
    <property type="entry name" value="TPR_15"/>
    <property type="match status" value="1"/>
</dbReference>
<dbReference type="InterPro" id="IPR011990">
    <property type="entry name" value="TPR-like_helical_dom_sf"/>
</dbReference>
<organism evidence="3 4">
    <name type="scientific">Azonexus fungiphilus</name>
    <dbReference type="NCBI Taxonomy" id="146940"/>
    <lineage>
        <taxon>Bacteria</taxon>
        <taxon>Pseudomonadati</taxon>
        <taxon>Pseudomonadota</taxon>
        <taxon>Betaproteobacteria</taxon>
        <taxon>Rhodocyclales</taxon>
        <taxon>Azonexaceae</taxon>
        <taxon>Azonexus</taxon>
    </lineage>
</organism>
<name>A0A495WFT6_9RHOO</name>
<proteinExistence type="predicted"/>
<dbReference type="Pfam" id="PF24604">
    <property type="entry name" value="B-barrel_PelB_C"/>
    <property type="match status" value="1"/>
</dbReference>
<dbReference type="RefSeq" id="WP_211329713.1">
    <property type="nucleotide sequence ID" value="NZ_RBXP01000011.1"/>
</dbReference>
<evidence type="ECO:0000313" key="4">
    <source>
        <dbReference type="Proteomes" id="UP000270626"/>
    </source>
</evidence>
<gene>
    <name evidence="3" type="ORF">DFR40_0590</name>
</gene>
<dbReference type="Proteomes" id="UP000270626">
    <property type="component" value="Unassembled WGS sequence"/>
</dbReference>
<dbReference type="SUPFAM" id="SSF48452">
    <property type="entry name" value="TPR-like"/>
    <property type="match status" value="1"/>
</dbReference>
<dbReference type="EMBL" id="RBXP01000011">
    <property type="protein sequence ID" value="RKT60456.1"/>
    <property type="molecule type" value="Genomic_DNA"/>
</dbReference>
<keyword evidence="4" id="KW-1185">Reference proteome</keyword>
<sequence>MLPHRSSSSARPAERPLLAPLWLIVLLAAIVGLALFLLYPRTDLERRLTEMPDTELSAAYLANLLRSDPENPRLRLLLARRQAEMGKPAEARATLQPALATSDAAVRQEAHWVEWELNEREYRFLPAGPAREAMRNRLLAQLQALAAMPLAVEQQIELASKAYQLGQPTVGAGLFKAIGQRLDNPAAAARLYERAAGKSLANGDYQGSAELYLLARASTADPALARRHFHSALRTLQSGNLLQQAIETGEREIGPLADDQETLLLMTRLARAAGRPDIADRYVRRLLKQALMQQWRALEIARAWGEGSFRNASSAGTARGPGIAFDDRIYTLGYEVFLENRKLEDAWQVADSAVRQVPEDAAWRERLARVSEWTARPQVALANWVKLAHAGHGDEAWQAVLRLAPSLFDDAALIPALQYQIGRQPADLRLIRELVAAYERLGTPAPAIAYLQGLSQRQPKPEIIELLAELAERAGDTEVALAAWERLFADPAQLTPARALRVAVMLLIRGQRSESLAWLERARERAGTASEEEIEYWRLHGQLAELHQRDAQAIDAFRRLVDADKAEAGDYDALIRLLQLAAPLEAARVSAHAWDKFDEPRYLIQAMTLYSARNRWPEIGQLLARIDTAPDASRHALKPLQTQPIFLRLAGTYQQNIGQFALARRNFEAGLRLAPDAADLQQALLWLFIDGNDAASLRKLLATHERSWARNPALHDALASSYQALSLPQVALQRYLTPRAAAHRDDLLWMMNYADALDQNQQSELAWRLRRLLLSEEWQRSRGNDGLRQARQRWLTEEGLDEARRIARTRLMLTQRPGDPAREVLGELLRLDRSDRDSFSNAAAETAIGWLQDHAEYSAERAFLHHQYARTRSNRANRPLWAEITVALAERDTPAIGQLLATFDERLPRYDRVNAARAVDDLRLAQSAGFEAQTDQTDDNPTHLQLTETLLAFSNHGGVALASTDLDSIEEREGSASWHLAINPRLALDIDWGRIQREVKKPEVMRAVPDETLLSTRLNWRHADGETVFRIDRRESFAAYTPLAIEHEQRIDDRLSLRIGLGSDLPSQESQPLRVAGMKDRAFVSLRYRPTRMDQLLLEHSQERYQLQSGARVGSGRQTALTYAHTYRQEARDLEFSAFWSKHDFSRVDDFSGFSARDARIARLFPADFVSPGDNQPPAADYYLPDDFSFYGIRLSTDVRHEREYTRATRPFASIARTWHSELGSGYDLRLGLAGSLLGADHLAFSLGYGKAGTQTNAPVRDMRLTYRLHY</sequence>
<dbReference type="InterPro" id="IPR057306">
    <property type="entry name" value="B-barrel_PelB_C"/>
</dbReference>
<comment type="caution">
    <text evidence="3">The sequence shown here is derived from an EMBL/GenBank/DDBJ whole genome shotgun (WGS) entry which is preliminary data.</text>
</comment>
<keyword evidence="1" id="KW-0812">Transmembrane</keyword>
<protein>
    <submittedName>
        <fullName evidence="3">Tetratricopeptide repeat protein</fullName>
    </submittedName>
</protein>
<feature type="domain" description="PelB C-terminal" evidence="2">
    <location>
        <begin position="951"/>
        <end position="1270"/>
    </location>
</feature>
<dbReference type="Pfam" id="PF14559">
    <property type="entry name" value="TPR_19"/>
    <property type="match status" value="1"/>
</dbReference>
<dbReference type="AlphaFoldDB" id="A0A495WFT6"/>